<name>A0A939HAA0_9CLOT</name>
<proteinExistence type="predicted"/>
<dbReference type="PROSITE" id="PS51257">
    <property type="entry name" value="PROKAR_LIPOPROTEIN"/>
    <property type="match status" value="1"/>
</dbReference>
<feature type="domain" description="DUF2202" evidence="1">
    <location>
        <begin position="109"/>
        <end position="231"/>
    </location>
</feature>
<evidence type="ECO:0000259" key="1">
    <source>
        <dbReference type="Pfam" id="PF09968"/>
    </source>
</evidence>
<dbReference type="AlphaFoldDB" id="A0A939HAA0"/>
<comment type="caution">
    <text evidence="2">The sequence shown here is derived from an EMBL/GenBank/DDBJ whole genome shotgun (WGS) entry which is preliminary data.</text>
</comment>
<dbReference type="Proteomes" id="UP000664218">
    <property type="component" value="Unassembled WGS sequence"/>
</dbReference>
<dbReference type="Gene3D" id="1.20.1260.10">
    <property type="match status" value="1"/>
</dbReference>
<sequence length="234" mass="26081">MKRKEHTINLKKHHSLYIILAALTVLTLSLATGCTSREDAETITPPVSTPETSVPDAATDAPLIEPGNPSVDHNLDSSPDPVPEEELVLSREGHGAIGALSDENLTLLDMLTYAVEDEYLAHGEYIEIMDRFDVERPYGNISRSEEMHLSFLEEVYGSYGIPFPEDTSSDHLIIPENLLEAAETGVQAEIDNIAMYEKFMTYDLPENIYTVFEALMKGSESHLLAFQKQVDRLK</sequence>
<organism evidence="2 3">
    <name type="scientific">Proteiniclasticum aestuarii</name>
    <dbReference type="NCBI Taxonomy" id="2817862"/>
    <lineage>
        <taxon>Bacteria</taxon>
        <taxon>Bacillati</taxon>
        <taxon>Bacillota</taxon>
        <taxon>Clostridia</taxon>
        <taxon>Eubacteriales</taxon>
        <taxon>Clostridiaceae</taxon>
        <taxon>Proteiniclasticum</taxon>
    </lineage>
</organism>
<accession>A0A939HAA0</accession>
<dbReference type="InterPro" id="IPR009078">
    <property type="entry name" value="Ferritin-like_SF"/>
</dbReference>
<dbReference type="EMBL" id="JAFNJU010000011">
    <property type="protein sequence ID" value="MBO1266061.1"/>
    <property type="molecule type" value="Genomic_DNA"/>
</dbReference>
<dbReference type="RefSeq" id="WP_207600583.1">
    <property type="nucleotide sequence ID" value="NZ_JAFNJU010000011.1"/>
</dbReference>
<reference evidence="2" key="1">
    <citation type="submission" date="2021-03" db="EMBL/GenBank/DDBJ databases">
        <title>Proteiniclasticum marinus sp. nov., isolated from tidal flat sediment.</title>
        <authorList>
            <person name="Namirimu T."/>
            <person name="Yang J.-A."/>
            <person name="Yang S.-H."/>
            <person name="Kim Y.-J."/>
            <person name="Kwon K.K."/>
        </authorList>
    </citation>
    <scope>NUCLEOTIDE SEQUENCE</scope>
    <source>
        <strain evidence="2">SCR006</strain>
    </source>
</reference>
<dbReference type="Pfam" id="PF09968">
    <property type="entry name" value="DUF2202"/>
    <property type="match status" value="1"/>
</dbReference>
<evidence type="ECO:0000313" key="2">
    <source>
        <dbReference type="EMBL" id="MBO1266061.1"/>
    </source>
</evidence>
<dbReference type="InterPro" id="IPR019243">
    <property type="entry name" value="DUF2202"/>
</dbReference>
<keyword evidence="3" id="KW-1185">Reference proteome</keyword>
<dbReference type="CDD" id="cd01048">
    <property type="entry name" value="Ferritin_like_AB2"/>
    <property type="match status" value="1"/>
</dbReference>
<dbReference type="SUPFAM" id="SSF47240">
    <property type="entry name" value="Ferritin-like"/>
    <property type="match status" value="1"/>
</dbReference>
<dbReference type="InterPro" id="IPR012347">
    <property type="entry name" value="Ferritin-like"/>
</dbReference>
<protein>
    <submittedName>
        <fullName evidence="2">DUF2202 domain-containing protein</fullName>
    </submittedName>
</protein>
<evidence type="ECO:0000313" key="3">
    <source>
        <dbReference type="Proteomes" id="UP000664218"/>
    </source>
</evidence>
<gene>
    <name evidence="2" type="ORF">J3A84_13570</name>
</gene>